<dbReference type="EMBL" id="ML996107">
    <property type="protein sequence ID" value="KAF2738726.1"/>
    <property type="molecule type" value="Genomic_DNA"/>
</dbReference>
<feature type="region of interest" description="Disordered" evidence="1">
    <location>
        <begin position="135"/>
        <end position="166"/>
    </location>
</feature>
<feature type="compositionally biased region" description="Basic residues" evidence="1">
    <location>
        <begin position="1"/>
        <end position="10"/>
    </location>
</feature>
<feature type="region of interest" description="Disordered" evidence="1">
    <location>
        <begin position="527"/>
        <end position="552"/>
    </location>
</feature>
<feature type="region of interest" description="Disordered" evidence="1">
    <location>
        <begin position="568"/>
        <end position="588"/>
    </location>
</feature>
<evidence type="ECO:0000313" key="3">
    <source>
        <dbReference type="Proteomes" id="UP000799444"/>
    </source>
</evidence>
<feature type="compositionally biased region" description="Polar residues" evidence="1">
    <location>
        <begin position="148"/>
        <end position="166"/>
    </location>
</feature>
<feature type="region of interest" description="Disordered" evidence="1">
    <location>
        <begin position="271"/>
        <end position="428"/>
    </location>
</feature>
<accession>A0A9P4R963</accession>
<evidence type="ECO:0000256" key="1">
    <source>
        <dbReference type="SAM" id="MobiDB-lite"/>
    </source>
</evidence>
<feature type="compositionally biased region" description="Polar residues" evidence="1">
    <location>
        <begin position="411"/>
        <end position="428"/>
    </location>
</feature>
<reference evidence="2" key="1">
    <citation type="journal article" date="2020" name="Stud. Mycol.">
        <title>101 Dothideomycetes genomes: a test case for predicting lifestyles and emergence of pathogens.</title>
        <authorList>
            <person name="Haridas S."/>
            <person name="Albert R."/>
            <person name="Binder M."/>
            <person name="Bloem J."/>
            <person name="Labutti K."/>
            <person name="Salamov A."/>
            <person name="Andreopoulos B."/>
            <person name="Baker S."/>
            <person name="Barry K."/>
            <person name="Bills G."/>
            <person name="Bluhm B."/>
            <person name="Cannon C."/>
            <person name="Castanera R."/>
            <person name="Culley D."/>
            <person name="Daum C."/>
            <person name="Ezra D."/>
            <person name="Gonzalez J."/>
            <person name="Henrissat B."/>
            <person name="Kuo A."/>
            <person name="Liang C."/>
            <person name="Lipzen A."/>
            <person name="Lutzoni F."/>
            <person name="Magnuson J."/>
            <person name="Mondo S."/>
            <person name="Nolan M."/>
            <person name="Ohm R."/>
            <person name="Pangilinan J."/>
            <person name="Park H.-J."/>
            <person name="Ramirez L."/>
            <person name="Alfaro M."/>
            <person name="Sun H."/>
            <person name="Tritt A."/>
            <person name="Yoshinaga Y."/>
            <person name="Zwiers L.-H."/>
            <person name="Turgeon B."/>
            <person name="Goodwin S."/>
            <person name="Spatafora J."/>
            <person name="Crous P."/>
            <person name="Grigoriev I."/>
        </authorList>
    </citation>
    <scope>NUCLEOTIDE SEQUENCE</scope>
    <source>
        <strain evidence="2">CBS 125425</strain>
    </source>
</reference>
<proteinExistence type="predicted"/>
<feature type="compositionally biased region" description="Basic and acidic residues" evidence="1">
    <location>
        <begin position="276"/>
        <end position="285"/>
    </location>
</feature>
<protein>
    <submittedName>
        <fullName evidence="2">Uncharacterized protein</fullName>
    </submittedName>
</protein>
<dbReference type="Proteomes" id="UP000799444">
    <property type="component" value="Unassembled WGS sequence"/>
</dbReference>
<feature type="region of interest" description="Disordered" evidence="1">
    <location>
        <begin position="1"/>
        <end position="118"/>
    </location>
</feature>
<comment type="caution">
    <text evidence="2">The sequence shown here is derived from an EMBL/GenBank/DDBJ whole genome shotgun (WGS) entry which is preliminary data.</text>
</comment>
<dbReference type="AlphaFoldDB" id="A0A9P4R963"/>
<keyword evidence="3" id="KW-1185">Reference proteome</keyword>
<organism evidence="2 3">
    <name type="scientific">Polyplosphaeria fusca</name>
    <dbReference type="NCBI Taxonomy" id="682080"/>
    <lineage>
        <taxon>Eukaryota</taxon>
        <taxon>Fungi</taxon>
        <taxon>Dikarya</taxon>
        <taxon>Ascomycota</taxon>
        <taxon>Pezizomycotina</taxon>
        <taxon>Dothideomycetes</taxon>
        <taxon>Pleosporomycetidae</taxon>
        <taxon>Pleosporales</taxon>
        <taxon>Tetraplosphaeriaceae</taxon>
        <taxon>Polyplosphaeria</taxon>
    </lineage>
</organism>
<evidence type="ECO:0000313" key="2">
    <source>
        <dbReference type="EMBL" id="KAF2738726.1"/>
    </source>
</evidence>
<sequence length="700" mass="75436">MARRSARLQKRSPSPATSTASTSSWETAKSEPTPQPERLPSVFEGQEPTMQTPQKSAAAKAHPASQLPQLSGTTPTQLKTKSSVSSMLTAFAARTPKNRTPIKPAGEEMHPQHHHATTAKVLDEARHLGFQAMGAHTAPQPKGPRALISQTTPSRTPVPASSTKVSSLLPTPDFRFRFKSPISGVSPQTDRLAQESEAGNYIAGGRTLFGADEFSIAADLSPKRKMAVPKGKSGRFSDAHKTQFDKMDSIANHASAFRADPNRFKVVGASLKRSPSKAELDKAESNAKTPITPAKKSLKRTQSKMDMTTTPKIVPPSLKHTSSDMNMASGSRLPRTQSTVRLVPPSRDGRPQTQESIKSPAKRLKRNETDDAASTRPAPEDEQHAAKIATPTPARKLHSQASLPRLASRLMTPTKSSLMRSQSARALKTTSTSMIPSLLRSPSAKNLFSPTNMAETVKEGIRKTSDSLNRVKSILRTPSRKFSADPEKIAAGTHMSPPMSFMPKLDKALPKIPSTAPVRKHVNFTTSTLERDEVGPNHSPSPVKGRAGSEVPTGAIVFPRLGGAVEYPTLPEESPMGSPSRRLTFGGTGADVPGQFSFQSASSVKFGPATVGTIRMVRKSDASSLVDGKKRKLDSVEESSDKENTEPRDEGRSPAKKMKTSVVEPPKTPTSRLPQRTPKRGGFISKSRLAFLATPRRSKA</sequence>
<feature type="compositionally biased region" description="Basic and acidic residues" evidence="1">
    <location>
        <begin position="633"/>
        <end position="653"/>
    </location>
</feature>
<name>A0A9P4R963_9PLEO</name>
<feature type="compositionally biased region" description="Polar residues" evidence="1">
    <location>
        <begin position="66"/>
        <end position="88"/>
    </location>
</feature>
<feature type="region of interest" description="Disordered" evidence="1">
    <location>
        <begin position="621"/>
        <end position="700"/>
    </location>
</feature>
<gene>
    <name evidence="2" type="ORF">EJ04DRAFT_560400</name>
</gene>
<feature type="compositionally biased region" description="Low complexity" evidence="1">
    <location>
        <begin position="12"/>
        <end position="24"/>
    </location>
</feature>
<dbReference type="OrthoDB" id="5204833at2759"/>
<feature type="compositionally biased region" description="Polar residues" evidence="1">
    <location>
        <begin position="319"/>
        <end position="340"/>
    </location>
</feature>